<evidence type="ECO:0000256" key="6">
    <source>
        <dbReference type="ARBA" id="ARBA00023136"/>
    </source>
</evidence>
<dbReference type="PRINTS" id="PR01837">
    <property type="entry name" value="MGTCSAPBPROT"/>
</dbReference>
<evidence type="ECO:0000256" key="2">
    <source>
        <dbReference type="ARBA" id="ARBA00009298"/>
    </source>
</evidence>
<feature type="transmembrane region" description="Helical" evidence="7">
    <location>
        <begin position="43"/>
        <end position="62"/>
    </location>
</feature>
<organism evidence="9 10">
    <name type="scientific">Kribbella rubisoli</name>
    <dbReference type="NCBI Taxonomy" id="3075929"/>
    <lineage>
        <taxon>Bacteria</taxon>
        <taxon>Bacillati</taxon>
        <taxon>Actinomycetota</taxon>
        <taxon>Actinomycetes</taxon>
        <taxon>Propionibacteriales</taxon>
        <taxon>Kribbellaceae</taxon>
        <taxon>Kribbella</taxon>
    </lineage>
</organism>
<dbReference type="PANTHER" id="PTHR33778:SF1">
    <property type="entry name" value="MAGNESIUM TRANSPORTER YHID-RELATED"/>
    <property type="match status" value="1"/>
</dbReference>
<dbReference type="PANTHER" id="PTHR33778">
    <property type="entry name" value="PROTEIN MGTC"/>
    <property type="match status" value="1"/>
</dbReference>
<keyword evidence="3" id="KW-1003">Cell membrane</keyword>
<dbReference type="RefSeq" id="WP_130442424.1">
    <property type="nucleotide sequence ID" value="NZ_SHKR01000011.1"/>
</dbReference>
<dbReference type="Proteomes" id="UP000292027">
    <property type="component" value="Unassembled WGS sequence"/>
</dbReference>
<protein>
    <submittedName>
        <fullName evidence="9">Mg2+ transporter-C (MgtC) family protein</fullName>
    </submittedName>
</protein>
<feature type="transmembrane region" description="Helical" evidence="7">
    <location>
        <begin position="12"/>
        <end position="31"/>
    </location>
</feature>
<dbReference type="InterPro" id="IPR049177">
    <property type="entry name" value="MgtC_SapB_SrpB_YhiD_N"/>
</dbReference>
<feature type="domain" description="MgtC/SapB/SrpB/YhiD N-terminal" evidence="8">
    <location>
        <begin position="15"/>
        <end position="141"/>
    </location>
</feature>
<evidence type="ECO:0000256" key="3">
    <source>
        <dbReference type="ARBA" id="ARBA00022475"/>
    </source>
</evidence>
<dbReference type="EMBL" id="SHKR01000011">
    <property type="protein sequence ID" value="RZU20078.1"/>
    <property type="molecule type" value="Genomic_DNA"/>
</dbReference>
<proteinExistence type="inferred from homology"/>
<comment type="subcellular location">
    <subcellularLocation>
        <location evidence="1">Cell membrane</location>
        <topology evidence="1">Multi-pass membrane protein</topology>
    </subcellularLocation>
</comment>
<comment type="similarity">
    <text evidence="2">Belongs to the MgtC/SapB family.</text>
</comment>
<evidence type="ECO:0000259" key="8">
    <source>
        <dbReference type="Pfam" id="PF02308"/>
    </source>
</evidence>
<evidence type="ECO:0000256" key="1">
    <source>
        <dbReference type="ARBA" id="ARBA00004651"/>
    </source>
</evidence>
<evidence type="ECO:0000313" key="9">
    <source>
        <dbReference type="EMBL" id="RZU20078.1"/>
    </source>
</evidence>
<dbReference type="InterPro" id="IPR003416">
    <property type="entry name" value="MgtC/SapB/SrpB/YhiD_fam"/>
</dbReference>
<name>A0A4Q7XAD4_9ACTN</name>
<keyword evidence="10" id="KW-1185">Reference proteome</keyword>
<dbReference type="OrthoDB" id="9811198at2"/>
<keyword evidence="4 7" id="KW-0812">Transmembrane</keyword>
<sequence length="232" mass="24413">MKLATSTTVVELLLLLIAFVLSMIIGIERQIRQKSAGMRTHTLVGTGAALFTLVSGFGFSAVLGTEVNLDPSRIAAQVVSGVGFLGAGVIFMRRDVVRGLTTAATIWMTAAIGMACGAGMPVLAVAATVLHLVAVGPFARLGRFLPSPDRRRIVTVRYDDGSGVLRTILATAASMGFEASVLGTEVLHRDGSAPQVLASMRFTGRPPLQHLVLALDDLDGVTGVRLREDDDD</sequence>
<feature type="transmembrane region" description="Helical" evidence="7">
    <location>
        <begin position="122"/>
        <end position="142"/>
    </location>
</feature>
<evidence type="ECO:0000256" key="4">
    <source>
        <dbReference type="ARBA" id="ARBA00022692"/>
    </source>
</evidence>
<comment type="caution">
    <text evidence="9">The sequence shown here is derived from an EMBL/GenBank/DDBJ whole genome shotgun (WGS) entry which is preliminary data.</text>
</comment>
<keyword evidence="6 7" id="KW-0472">Membrane</keyword>
<dbReference type="Pfam" id="PF02308">
    <property type="entry name" value="MgtC"/>
    <property type="match status" value="1"/>
</dbReference>
<reference evidence="9 10" key="1">
    <citation type="journal article" date="2015" name="Stand. Genomic Sci.">
        <title>Genomic Encyclopedia of Bacterial and Archaeal Type Strains, Phase III: the genomes of soil and plant-associated and newly described type strains.</title>
        <authorList>
            <person name="Whitman W.B."/>
            <person name="Woyke T."/>
            <person name="Klenk H.P."/>
            <person name="Zhou Y."/>
            <person name="Lilburn T.G."/>
            <person name="Beck B.J."/>
            <person name="De Vos P."/>
            <person name="Vandamme P."/>
            <person name="Eisen J.A."/>
            <person name="Garrity G."/>
            <person name="Hugenholtz P."/>
            <person name="Kyrpides N.C."/>
        </authorList>
    </citation>
    <scope>NUCLEOTIDE SEQUENCE [LARGE SCALE GENOMIC DNA]</scope>
    <source>
        <strain evidence="9 10">VKM Ac-2540</strain>
    </source>
</reference>
<keyword evidence="5 7" id="KW-1133">Transmembrane helix</keyword>
<dbReference type="GO" id="GO:0005886">
    <property type="term" value="C:plasma membrane"/>
    <property type="evidence" value="ECO:0007669"/>
    <property type="project" value="UniProtKB-SubCell"/>
</dbReference>
<accession>A0A4Q7XAD4</accession>
<dbReference type="AlphaFoldDB" id="A0A4Q7XAD4"/>
<evidence type="ECO:0000256" key="5">
    <source>
        <dbReference type="ARBA" id="ARBA00022989"/>
    </source>
</evidence>
<evidence type="ECO:0000313" key="10">
    <source>
        <dbReference type="Proteomes" id="UP000292027"/>
    </source>
</evidence>
<feature type="transmembrane region" description="Helical" evidence="7">
    <location>
        <begin position="74"/>
        <end position="92"/>
    </location>
</feature>
<evidence type="ECO:0000256" key="7">
    <source>
        <dbReference type="SAM" id="Phobius"/>
    </source>
</evidence>
<gene>
    <name evidence="9" type="ORF">EV645_2305</name>
</gene>